<gene>
    <name evidence="2" type="ORF">LMG9449_1441</name>
</gene>
<evidence type="ECO:0000313" key="2">
    <source>
        <dbReference type="EMBL" id="KSU18008.1"/>
    </source>
</evidence>
<accession>A0A0V8DXH1</accession>
<proteinExistence type="predicted"/>
<evidence type="ECO:0000313" key="3">
    <source>
        <dbReference type="Proteomes" id="UP000053612"/>
    </source>
</evidence>
<protein>
    <recommendedName>
        <fullName evidence="4">EbhA</fullName>
    </recommendedName>
</protein>
<feature type="transmembrane region" description="Helical" evidence="1">
    <location>
        <begin position="7"/>
        <end position="25"/>
    </location>
</feature>
<keyword evidence="1" id="KW-1133">Transmembrane helix</keyword>
<dbReference type="AlphaFoldDB" id="A0A0V8DXH1"/>
<name>A0A0V8DXH1_LACLL</name>
<dbReference type="EMBL" id="LKLS01000119">
    <property type="protein sequence ID" value="KSU18008.1"/>
    <property type="molecule type" value="Genomic_DNA"/>
</dbReference>
<reference evidence="3" key="1">
    <citation type="submission" date="2015-10" db="EMBL/GenBank/DDBJ databases">
        <title>Draft Genome Sequences of 11 Lactococcus lactis subspecies cremoris strains.</title>
        <authorList>
            <person name="Wels M."/>
            <person name="Backus L."/>
            <person name="Boekhorst J."/>
            <person name="Dijkstra A."/>
            <person name="Beerthuizen M."/>
            <person name="Kelly W."/>
            <person name="Siezen R."/>
            <person name="Bachmann H."/>
            <person name="Van Hijum S."/>
        </authorList>
    </citation>
    <scope>NUCLEOTIDE SEQUENCE [LARGE SCALE GENOMIC DNA]</scope>
    <source>
        <strain evidence="3">LMG9449</strain>
    </source>
</reference>
<organism evidence="2 3">
    <name type="scientific">Lactococcus lactis subsp. lactis</name>
    <name type="common">Streptococcus lactis</name>
    <dbReference type="NCBI Taxonomy" id="1360"/>
    <lineage>
        <taxon>Bacteria</taxon>
        <taxon>Bacillati</taxon>
        <taxon>Bacillota</taxon>
        <taxon>Bacilli</taxon>
        <taxon>Lactobacillales</taxon>
        <taxon>Streptococcaceae</taxon>
        <taxon>Lactococcus</taxon>
    </lineage>
</organism>
<dbReference type="Proteomes" id="UP000053612">
    <property type="component" value="Unassembled WGS sequence"/>
</dbReference>
<dbReference type="RefSeq" id="WP_058224949.1">
    <property type="nucleotide sequence ID" value="NZ_LKLS01000119.1"/>
</dbReference>
<keyword evidence="1" id="KW-0812">Transmembrane</keyword>
<evidence type="ECO:0000256" key="1">
    <source>
        <dbReference type="SAM" id="Phobius"/>
    </source>
</evidence>
<sequence>MKKRITIFSMIVVFVGIGLGYYFGIAKPHQEAVDNFNSAYKPIKEKNKSLDKIIQDAEKSLKTNELPLDNSTKANLDNVLKQSQNDMVIVPKIPTKTSDINKSIKDLPKTVDYSDNQKKLKLALSNFKESINKNKLVTNPSSDFVIKKLKSIPTITGVEAVTESNDPNGSLNKPGGYTSAIYFTDSEVQDQIDGSDIIAKGTDAGGQIEVYKSPEEAQKRNTYLSAFDGAGLFNSGSHEVCGTCVIRTSSKLTATQQKELTKKIVDSLTQL</sequence>
<evidence type="ECO:0008006" key="4">
    <source>
        <dbReference type="Google" id="ProtNLM"/>
    </source>
</evidence>
<keyword evidence="1" id="KW-0472">Membrane</keyword>
<comment type="caution">
    <text evidence="2">The sequence shown here is derived from an EMBL/GenBank/DDBJ whole genome shotgun (WGS) entry which is preliminary data.</text>
</comment>
<dbReference type="PATRIC" id="fig|1360.109.peg.2435"/>